<reference evidence="6 7" key="1">
    <citation type="submission" date="2018-03" db="EMBL/GenBank/DDBJ databases">
        <title>Draft genome sequence of Rohu Carp (Labeo rohita).</title>
        <authorList>
            <person name="Das P."/>
            <person name="Kushwaha B."/>
            <person name="Joshi C.G."/>
            <person name="Kumar D."/>
            <person name="Nagpure N.S."/>
            <person name="Sahoo L."/>
            <person name="Das S.P."/>
            <person name="Bit A."/>
            <person name="Patnaik S."/>
            <person name="Meher P.K."/>
            <person name="Jayasankar P."/>
            <person name="Koringa P.G."/>
            <person name="Patel N.V."/>
            <person name="Hinsu A.T."/>
            <person name="Kumar R."/>
            <person name="Pandey M."/>
            <person name="Agarwal S."/>
            <person name="Srivastava S."/>
            <person name="Singh M."/>
            <person name="Iquebal M.A."/>
            <person name="Jaiswal S."/>
            <person name="Angadi U.B."/>
            <person name="Kumar N."/>
            <person name="Raza M."/>
            <person name="Shah T.M."/>
            <person name="Rai A."/>
            <person name="Jena J.K."/>
        </authorList>
    </citation>
    <scope>NUCLEOTIDE SEQUENCE [LARGE SCALE GENOMIC DNA]</scope>
    <source>
        <strain evidence="6">DASCIFA01</strain>
        <tissue evidence="6">Testis</tissue>
    </source>
</reference>
<dbReference type="GO" id="GO:0045944">
    <property type="term" value="P:positive regulation of transcription by RNA polymerase II"/>
    <property type="evidence" value="ECO:0007669"/>
    <property type="project" value="TreeGrafter"/>
</dbReference>
<dbReference type="Pfam" id="PF07679">
    <property type="entry name" value="I-set"/>
    <property type="match status" value="2"/>
</dbReference>
<keyword evidence="7" id="KW-1185">Reference proteome</keyword>
<keyword evidence="6" id="KW-0675">Receptor</keyword>
<dbReference type="InterPro" id="IPR013783">
    <property type="entry name" value="Ig-like_fold"/>
</dbReference>
<dbReference type="SMART" id="SM00408">
    <property type="entry name" value="IGc2"/>
    <property type="match status" value="2"/>
</dbReference>
<dbReference type="Gene3D" id="2.60.40.10">
    <property type="entry name" value="Immunoglobulins"/>
    <property type="match status" value="3"/>
</dbReference>
<evidence type="ECO:0000256" key="1">
    <source>
        <dbReference type="ARBA" id="ARBA00004123"/>
    </source>
</evidence>
<dbReference type="PROSITE" id="PS50835">
    <property type="entry name" value="IG_LIKE"/>
    <property type="match status" value="3"/>
</dbReference>
<name>A0A498M1U6_LABRO</name>
<keyword evidence="6" id="KW-0808">Transferase</keyword>
<keyword evidence="2" id="KW-0539">Nucleus</keyword>
<evidence type="ECO:0000313" key="7">
    <source>
        <dbReference type="Proteomes" id="UP000290572"/>
    </source>
</evidence>
<evidence type="ECO:0000259" key="5">
    <source>
        <dbReference type="PROSITE" id="PS50835"/>
    </source>
</evidence>
<comment type="caution">
    <text evidence="6">The sequence shown here is derived from an EMBL/GenBank/DDBJ whole genome shotgun (WGS) entry which is preliminary data.</text>
</comment>
<evidence type="ECO:0000256" key="4">
    <source>
        <dbReference type="SAM" id="SignalP"/>
    </source>
</evidence>
<dbReference type="Proteomes" id="UP000290572">
    <property type="component" value="Unassembled WGS sequence"/>
</dbReference>
<proteinExistence type="predicted"/>
<dbReference type="InterPro" id="IPR036179">
    <property type="entry name" value="Ig-like_dom_sf"/>
</dbReference>
<dbReference type="SMART" id="SM00409">
    <property type="entry name" value="IG"/>
    <property type="match status" value="2"/>
</dbReference>
<evidence type="ECO:0000256" key="3">
    <source>
        <dbReference type="SAM" id="MobiDB-lite"/>
    </source>
</evidence>
<sequence>MKVLKNIPLMVFLAYFSLSEGLQRAPRITTLLETVDASLDHNATFICEVDSYPQADITWTRNNYPIRFYDSRYVIRENGQMLIIPNVKDSDSGEYCCIASNGIGEPAKSCGALQLKMKPQIKRPPTNMTLIVESKAVLPCLTLGYPKPEISWIKEDDLIKVNSRISVLESGSLKINNIKKEDAGQYRCAARNSFGIVYSKPVTIEVQAPAKILKVPKEKKVQIGSEVTLECNATGNPIPSITWLENGNTSAAAAPSPVLGSIPSGDSMPGGPMPPGFFQPFMSPRYAGGPRPPMRMGNPPPGGQHLPPNMIDPTRQTSHPNLAPMQRMNAPRGMGPMGPGPQNYGGGMRPPNSMGPGIPGVNMGAGAGRPWPNPNNGNTIPYSSSSPGTYVGPPGGAGGGGCPPGTPIMPSPADSTNSGENLYTLINSVPPGGNRSSFPMGPGSDGPMGGLEPHHMNGSLGKIPFTIATT</sequence>
<dbReference type="EMBL" id="QBIY01012873">
    <property type="protein sequence ID" value="RXN14819.1"/>
    <property type="molecule type" value="Genomic_DNA"/>
</dbReference>
<feature type="compositionally biased region" description="Pro residues" evidence="3">
    <location>
        <begin position="290"/>
        <end position="300"/>
    </location>
</feature>
<dbReference type="FunFam" id="2.60.40.10:FF:000322">
    <property type="entry name" value="Muscle, skeletal receptor tyrosine protein kinase"/>
    <property type="match status" value="1"/>
</dbReference>
<dbReference type="InterPro" id="IPR007110">
    <property type="entry name" value="Ig-like_dom"/>
</dbReference>
<feature type="signal peptide" evidence="4">
    <location>
        <begin position="1"/>
        <end position="21"/>
    </location>
</feature>
<dbReference type="GO" id="GO:0005634">
    <property type="term" value="C:nucleus"/>
    <property type="evidence" value="ECO:0007669"/>
    <property type="project" value="UniProtKB-SubCell"/>
</dbReference>
<dbReference type="PANTHER" id="PTHR12610:SF22">
    <property type="entry name" value="SINGLE-STRANDED DNA-BINDING PROTEIN 3"/>
    <property type="match status" value="1"/>
</dbReference>
<feature type="domain" description="Ig-like" evidence="5">
    <location>
        <begin position="209"/>
        <end position="247"/>
    </location>
</feature>
<dbReference type="GO" id="GO:0016301">
    <property type="term" value="F:kinase activity"/>
    <property type="evidence" value="ECO:0007669"/>
    <property type="project" value="UniProtKB-KW"/>
</dbReference>
<feature type="domain" description="Ig-like" evidence="5">
    <location>
        <begin position="119"/>
        <end position="203"/>
    </location>
</feature>
<dbReference type="PANTHER" id="PTHR12610">
    <property type="entry name" value="SINGLE STRANDED DNA BINDING PROTEIN"/>
    <property type="match status" value="1"/>
</dbReference>
<dbReference type="InterPro" id="IPR003599">
    <property type="entry name" value="Ig_sub"/>
</dbReference>
<dbReference type="Pfam" id="PF13927">
    <property type="entry name" value="Ig_3"/>
    <property type="match status" value="1"/>
</dbReference>
<organism evidence="6 7">
    <name type="scientific">Labeo rohita</name>
    <name type="common">Indian major carp</name>
    <name type="synonym">Cyprinus rohita</name>
    <dbReference type="NCBI Taxonomy" id="84645"/>
    <lineage>
        <taxon>Eukaryota</taxon>
        <taxon>Metazoa</taxon>
        <taxon>Chordata</taxon>
        <taxon>Craniata</taxon>
        <taxon>Vertebrata</taxon>
        <taxon>Euteleostomi</taxon>
        <taxon>Actinopterygii</taxon>
        <taxon>Neopterygii</taxon>
        <taxon>Teleostei</taxon>
        <taxon>Ostariophysi</taxon>
        <taxon>Cypriniformes</taxon>
        <taxon>Cyprinidae</taxon>
        <taxon>Labeoninae</taxon>
        <taxon>Labeonini</taxon>
        <taxon>Labeo</taxon>
    </lineage>
</organism>
<dbReference type="InterPro" id="IPR003598">
    <property type="entry name" value="Ig_sub2"/>
</dbReference>
<protein>
    <submittedName>
        <fullName evidence="6">Skeletal receptor tyrosine-kinase isoform X2</fullName>
    </submittedName>
</protein>
<evidence type="ECO:0000256" key="2">
    <source>
        <dbReference type="ARBA" id="ARBA00023242"/>
    </source>
</evidence>
<dbReference type="InterPro" id="IPR013098">
    <property type="entry name" value="Ig_I-set"/>
</dbReference>
<accession>A0A498M1U6</accession>
<keyword evidence="6" id="KW-0418">Kinase</keyword>
<evidence type="ECO:0000313" key="6">
    <source>
        <dbReference type="EMBL" id="RXN14819.1"/>
    </source>
</evidence>
<comment type="subcellular location">
    <subcellularLocation>
        <location evidence="1">Nucleus</location>
    </subcellularLocation>
</comment>
<gene>
    <name evidence="6" type="ORF">ROHU_028444</name>
</gene>
<dbReference type="Pfam" id="PF04503">
    <property type="entry name" value="SSDP"/>
    <property type="match status" value="1"/>
</dbReference>
<feature type="region of interest" description="Disordered" evidence="3">
    <location>
        <begin position="277"/>
        <end position="300"/>
    </location>
</feature>
<dbReference type="AlphaFoldDB" id="A0A498M1U6"/>
<dbReference type="STRING" id="84645.A0A498M1U6"/>
<dbReference type="FunFam" id="2.60.40.10:FF:000260">
    <property type="entry name" value="Muscle, skeletal receptor tyrosine protein kinase"/>
    <property type="match status" value="1"/>
</dbReference>
<feature type="domain" description="Ig-like" evidence="5">
    <location>
        <begin position="26"/>
        <end position="102"/>
    </location>
</feature>
<dbReference type="SUPFAM" id="SSF48726">
    <property type="entry name" value="Immunoglobulin"/>
    <property type="match status" value="3"/>
</dbReference>
<feature type="chain" id="PRO_5019827643" evidence="4">
    <location>
        <begin position="22"/>
        <end position="470"/>
    </location>
</feature>
<keyword evidence="4" id="KW-0732">Signal</keyword>